<dbReference type="Gene3D" id="3.20.20.100">
    <property type="entry name" value="NADP-dependent oxidoreductase domain"/>
    <property type="match status" value="1"/>
</dbReference>
<dbReference type="SUPFAM" id="SSF51430">
    <property type="entry name" value="NAD(P)-linked oxidoreductase"/>
    <property type="match status" value="1"/>
</dbReference>
<comment type="caution">
    <text evidence="5">The sequence shown here is derived from an EMBL/GenBank/DDBJ whole genome shotgun (WGS) entry which is preliminary data.</text>
</comment>
<dbReference type="InterPro" id="IPR018170">
    <property type="entry name" value="Aldo/ket_reductase_CS"/>
</dbReference>
<name>A0ABW2AMB7_9MICO</name>
<keyword evidence="3" id="KW-0560">Oxidoreductase</keyword>
<comment type="similarity">
    <text evidence="1">Belongs to the aldo/keto reductase family.</text>
</comment>
<sequence length="282" mass="31133">MSDQDNNLVPTIALRGRSGEVPIPQLGFGVWQVPDREVGAAVTAALETGYRHIDTARLYGNEAGVGEALGRSELSADEVFLTTKVWNDDHGYDETLRAFDASEKRLGRSVDLYLVHWPAPKQDKYVDTFRALLKLRDDGRIRAAGVCNFGIDQLQRVRDELGEFPAINQIELHPYLQQEKLRVFHAANSIVTEAWSPLASGGDVLTDPVIGQIAQRIGKSPAQVILRWHLQIGNVVIPKSVTPSRIAENFDVFGFELTEDDLATIATLNRDLRTGPDPANLG</sequence>
<dbReference type="PANTHER" id="PTHR43827">
    <property type="entry name" value="2,5-DIKETO-D-GLUCONIC ACID REDUCTASE"/>
    <property type="match status" value="1"/>
</dbReference>
<dbReference type="EMBL" id="JBHSWH010000001">
    <property type="protein sequence ID" value="MFC6707950.1"/>
    <property type="molecule type" value="Genomic_DNA"/>
</dbReference>
<feature type="domain" description="NADP-dependent oxidoreductase" evidence="4">
    <location>
        <begin position="26"/>
        <end position="269"/>
    </location>
</feature>
<dbReference type="Pfam" id="PF00248">
    <property type="entry name" value="Aldo_ket_red"/>
    <property type="match status" value="1"/>
</dbReference>
<organism evidence="5 6">
    <name type="scientific">Flexivirga alba</name>
    <dbReference type="NCBI Taxonomy" id="702742"/>
    <lineage>
        <taxon>Bacteria</taxon>
        <taxon>Bacillati</taxon>
        <taxon>Actinomycetota</taxon>
        <taxon>Actinomycetes</taxon>
        <taxon>Micrococcales</taxon>
        <taxon>Dermacoccaceae</taxon>
        <taxon>Flexivirga</taxon>
    </lineage>
</organism>
<dbReference type="InterPro" id="IPR036812">
    <property type="entry name" value="NAD(P)_OxRdtase_dom_sf"/>
</dbReference>
<evidence type="ECO:0000256" key="3">
    <source>
        <dbReference type="ARBA" id="ARBA00023002"/>
    </source>
</evidence>
<accession>A0ABW2AMB7</accession>
<proteinExistence type="inferred from homology"/>
<dbReference type="PROSITE" id="PS00798">
    <property type="entry name" value="ALDOKETO_REDUCTASE_1"/>
    <property type="match status" value="1"/>
</dbReference>
<evidence type="ECO:0000256" key="1">
    <source>
        <dbReference type="ARBA" id="ARBA00007905"/>
    </source>
</evidence>
<dbReference type="PRINTS" id="PR00069">
    <property type="entry name" value="ALDKETRDTASE"/>
</dbReference>
<keyword evidence="2" id="KW-0521">NADP</keyword>
<dbReference type="InterPro" id="IPR020471">
    <property type="entry name" value="AKR"/>
</dbReference>
<dbReference type="RefSeq" id="WP_382404612.1">
    <property type="nucleotide sequence ID" value="NZ_JBHSWH010000001.1"/>
</dbReference>
<keyword evidence="6" id="KW-1185">Reference proteome</keyword>
<evidence type="ECO:0000313" key="5">
    <source>
        <dbReference type="EMBL" id="MFC6707950.1"/>
    </source>
</evidence>
<gene>
    <name evidence="5" type="ORF">ACFQDH_22610</name>
</gene>
<dbReference type="PIRSF" id="PIRSF000097">
    <property type="entry name" value="AKR"/>
    <property type="match status" value="1"/>
</dbReference>
<dbReference type="Proteomes" id="UP001596298">
    <property type="component" value="Unassembled WGS sequence"/>
</dbReference>
<dbReference type="InterPro" id="IPR023210">
    <property type="entry name" value="NADP_OxRdtase_dom"/>
</dbReference>
<evidence type="ECO:0000259" key="4">
    <source>
        <dbReference type="Pfam" id="PF00248"/>
    </source>
</evidence>
<dbReference type="PANTHER" id="PTHR43827:SF3">
    <property type="entry name" value="NADP-DEPENDENT OXIDOREDUCTASE DOMAIN-CONTAINING PROTEIN"/>
    <property type="match status" value="1"/>
</dbReference>
<protein>
    <submittedName>
        <fullName evidence="5">Aldo/keto reductase</fullName>
    </submittedName>
</protein>
<evidence type="ECO:0000256" key="2">
    <source>
        <dbReference type="ARBA" id="ARBA00022857"/>
    </source>
</evidence>
<evidence type="ECO:0000313" key="6">
    <source>
        <dbReference type="Proteomes" id="UP001596298"/>
    </source>
</evidence>
<dbReference type="PROSITE" id="PS00063">
    <property type="entry name" value="ALDOKETO_REDUCTASE_3"/>
    <property type="match status" value="1"/>
</dbReference>
<reference evidence="6" key="1">
    <citation type="journal article" date="2019" name="Int. J. Syst. Evol. Microbiol.">
        <title>The Global Catalogue of Microorganisms (GCM) 10K type strain sequencing project: providing services to taxonomists for standard genome sequencing and annotation.</title>
        <authorList>
            <consortium name="The Broad Institute Genomics Platform"/>
            <consortium name="The Broad Institute Genome Sequencing Center for Infectious Disease"/>
            <person name="Wu L."/>
            <person name="Ma J."/>
        </authorList>
    </citation>
    <scope>NUCLEOTIDE SEQUENCE [LARGE SCALE GENOMIC DNA]</scope>
    <source>
        <strain evidence="6">CCUG 58127</strain>
    </source>
</reference>